<dbReference type="Proteomes" id="UP001219537">
    <property type="component" value="Plasmid p_1"/>
</dbReference>
<sequence>MNDILVRQSLNSHAVIYIEGFNKAGECHVYFNKNLVALGIPSNGKADAMYSLLLAAYMSNQAVSIRVDDTKVDNDGNCIIQDLRFNPGL</sequence>
<geneLocation type="plasmid" evidence="1 2">
    <name>p_1</name>
</geneLocation>
<proteinExistence type="predicted"/>
<dbReference type="EMBL" id="CP117990">
    <property type="protein sequence ID" value="WDG12035.1"/>
    <property type="molecule type" value="Genomic_DNA"/>
</dbReference>
<evidence type="ECO:0000313" key="2">
    <source>
        <dbReference type="Proteomes" id="UP001219537"/>
    </source>
</evidence>
<accession>A0AAQ3B4L7</accession>
<keyword evidence="1" id="KW-0614">Plasmid</keyword>
<dbReference type="AlphaFoldDB" id="A0AAQ3B4L7"/>
<organism evidence="1 2">
    <name type="scientific">Vibrio campbellii</name>
    <dbReference type="NCBI Taxonomy" id="680"/>
    <lineage>
        <taxon>Bacteria</taxon>
        <taxon>Pseudomonadati</taxon>
        <taxon>Pseudomonadota</taxon>
        <taxon>Gammaproteobacteria</taxon>
        <taxon>Vibrionales</taxon>
        <taxon>Vibrionaceae</taxon>
        <taxon>Vibrio</taxon>
    </lineage>
</organism>
<gene>
    <name evidence="1" type="ORF">PUN50_26825</name>
</gene>
<evidence type="ECO:0000313" key="1">
    <source>
        <dbReference type="EMBL" id="WDG12035.1"/>
    </source>
</evidence>
<name>A0AAQ3B4L7_9VIBR</name>
<protein>
    <submittedName>
        <fullName evidence="1">Uncharacterized protein</fullName>
    </submittedName>
</protein>
<reference evidence="1" key="1">
    <citation type="submission" date="2023-02" db="EMBL/GenBank/DDBJ databases">
        <title>Isolation, identification, and genome analysis of Vibrio campbellii in the Penaeus vannamei larvae stage.</title>
        <authorList>
            <person name="Huang T."/>
            <person name="Zhang B."/>
        </authorList>
    </citation>
    <scope>NUCLEOTIDE SEQUENCE</scope>
    <source>
        <strain evidence="1">20220413_1</strain>
        <plasmid evidence="1">p_1</plasmid>
    </source>
</reference>
<dbReference type="RefSeq" id="WP_274292247.1">
    <property type="nucleotide sequence ID" value="NZ_CP117990.1"/>
</dbReference>